<sequence length="149" mass="16571">MTMSLTPHKSGELASVLRSIDDVLAHFQVVGDLAREARSKLAAYERQPVEAPPRIPRPEPPSAPGEVTQRTIRLTRRQQQVLELLVQGMTNRRIGRTLHITEQTVKAHLHMIYRQLNANDRTEAVVIALRSALVPGRLPDGRTFTGAAS</sequence>
<evidence type="ECO:0000313" key="6">
    <source>
        <dbReference type="EMBL" id="RJO70056.1"/>
    </source>
</evidence>
<evidence type="ECO:0000313" key="7">
    <source>
        <dbReference type="Proteomes" id="UP000266677"/>
    </source>
</evidence>
<comment type="caution">
    <text evidence="6">The sequence shown here is derived from an EMBL/GenBank/DDBJ whole genome shotgun (WGS) entry which is preliminary data.</text>
</comment>
<feature type="domain" description="HTH luxR-type" evidence="5">
    <location>
        <begin position="67"/>
        <end position="132"/>
    </location>
</feature>
<dbReference type="SUPFAM" id="SSF46894">
    <property type="entry name" value="C-terminal effector domain of the bipartite response regulators"/>
    <property type="match status" value="1"/>
</dbReference>
<dbReference type="InterPro" id="IPR036388">
    <property type="entry name" value="WH-like_DNA-bd_sf"/>
</dbReference>
<keyword evidence="7" id="KW-1185">Reference proteome</keyword>
<evidence type="ECO:0000256" key="1">
    <source>
        <dbReference type="ARBA" id="ARBA00023015"/>
    </source>
</evidence>
<dbReference type="Proteomes" id="UP000266677">
    <property type="component" value="Unassembled WGS sequence"/>
</dbReference>
<dbReference type="GO" id="GO:0006355">
    <property type="term" value="P:regulation of DNA-templated transcription"/>
    <property type="evidence" value="ECO:0007669"/>
    <property type="project" value="InterPro"/>
</dbReference>
<dbReference type="GO" id="GO:0003677">
    <property type="term" value="F:DNA binding"/>
    <property type="evidence" value="ECO:0007669"/>
    <property type="project" value="UniProtKB-KW"/>
</dbReference>
<dbReference type="CDD" id="cd06170">
    <property type="entry name" value="LuxR_C_like"/>
    <property type="match status" value="1"/>
</dbReference>
<dbReference type="SMART" id="SM00421">
    <property type="entry name" value="HTH_LUXR"/>
    <property type="match status" value="1"/>
</dbReference>
<dbReference type="PANTHER" id="PTHR44688:SF16">
    <property type="entry name" value="DNA-BINDING TRANSCRIPTIONAL ACTIVATOR DEVR_DOSR"/>
    <property type="match status" value="1"/>
</dbReference>
<keyword evidence="2 6" id="KW-0238">DNA-binding</keyword>
<feature type="compositionally biased region" description="Pro residues" evidence="4">
    <location>
        <begin position="50"/>
        <end position="63"/>
    </location>
</feature>
<dbReference type="Pfam" id="PF00196">
    <property type="entry name" value="GerE"/>
    <property type="match status" value="1"/>
</dbReference>
<dbReference type="Gene3D" id="1.10.10.10">
    <property type="entry name" value="Winged helix-like DNA-binding domain superfamily/Winged helix DNA-binding domain"/>
    <property type="match status" value="1"/>
</dbReference>
<evidence type="ECO:0000256" key="3">
    <source>
        <dbReference type="ARBA" id="ARBA00023163"/>
    </source>
</evidence>
<dbReference type="PANTHER" id="PTHR44688">
    <property type="entry name" value="DNA-BINDING TRANSCRIPTIONAL ACTIVATOR DEVR_DOSR"/>
    <property type="match status" value="1"/>
</dbReference>
<proteinExistence type="predicted"/>
<dbReference type="PRINTS" id="PR00038">
    <property type="entry name" value="HTHLUXR"/>
</dbReference>
<evidence type="ECO:0000256" key="2">
    <source>
        <dbReference type="ARBA" id="ARBA00023125"/>
    </source>
</evidence>
<dbReference type="OrthoDB" id="4865864at2"/>
<reference evidence="6 7" key="1">
    <citation type="submission" date="2018-09" db="EMBL/GenBank/DDBJ databases">
        <title>YIM PH21274 draft genome.</title>
        <authorList>
            <person name="Miao C."/>
        </authorList>
    </citation>
    <scope>NUCLEOTIDE SEQUENCE [LARGE SCALE GENOMIC DNA]</scope>
    <source>
        <strain evidence="6 7">YIM PH 21724</strain>
    </source>
</reference>
<name>A0A3A4JZH7_9NOCA</name>
<evidence type="ECO:0000256" key="4">
    <source>
        <dbReference type="SAM" id="MobiDB-lite"/>
    </source>
</evidence>
<accession>A0A3A4JZH7</accession>
<feature type="region of interest" description="Disordered" evidence="4">
    <location>
        <begin position="44"/>
        <end position="69"/>
    </location>
</feature>
<dbReference type="InterPro" id="IPR000792">
    <property type="entry name" value="Tscrpt_reg_LuxR_C"/>
</dbReference>
<dbReference type="InterPro" id="IPR016032">
    <property type="entry name" value="Sig_transdc_resp-reg_C-effctor"/>
</dbReference>
<dbReference type="EMBL" id="QZFU01000041">
    <property type="protein sequence ID" value="RJO70056.1"/>
    <property type="molecule type" value="Genomic_DNA"/>
</dbReference>
<dbReference type="AlphaFoldDB" id="A0A3A4JZH7"/>
<evidence type="ECO:0000259" key="5">
    <source>
        <dbReference type="PROSITE" id="PS50043"/>
    </source>
</evidence>
<gene>
    <name evidence="6" type="ORF">D5S18_29820</name>
</gene>
<organism evidence="6 7">
    <name type="scientific">Nocardia panacis</name>
    <dbReference type="NCBI Taxonomy" id="2340916"/>
    <lineage>
        <taxon>Bacteria</taxon>
        <taxon>Bacillati</taxon>
        <taxon>Actinomycetota</taxon>
        <taxon>Actinomycetes</taxon>
        <taxon>Mycobacteriales</taxon>
        <taxon>Nocardiaceae</taxon>
        <taxon>Nocardia</taxon>
    </lineage>
</organism>
<dbReference type="PROSITE" id="PS50043">
    <property type="entry name" value="HTH_LUXR_2"/>
    <property type="match status" value="1"/>
</dbReference>
<keyword evidence="3" id="KW-0804">Transcription</keyword>
<keyword evidence="1" id="KW-0805">Transcription regulation</keyword>
<protein>
    <submittedName>
        <fullName evidence="6">DNA-binding response regulator</fullName>
    </submittedName>
</protein>